<feature type="compositionally biased region" description="Basic and acidic residues" evidence="2">
    <location>
        <begin position="113"/>
        <end position="125"/>
    </location>
</feature>
<name>A0A226DAR2_FOLCA</name>
<evidence type="ECO:0000313" key="4">
    <source>
        <dbReference type="Proteomes" id="UP000198287"/>
    </source>
</evidence>
<feature type="coiled-coil region" evidence="1">
    <location>
        <begin position="40"/>
        <end position="67"/>
    </location>
</feature>
<keyword evidence="4" id="KW-1185">Reference proteome</keyword>
<comment type="caution">
    <text evidence="3">The sequence shown here is derived from an EMBL/GenBank/DDBJ whole genome shotgun (WGS) entry which is preliminary data.</text>
</comment>
<accession>A0A226DAR2</accession>
<dbReference type="EMBL" id="LNIX01000027">
    <property type="protein sequence ID" value="OXA41934.1"/>
    <property type="molecule type" value="Genomic_DNA"/>
</dbReference>
<keyword evidence="1" id="KW-0175">Coiled coil</keyword>
<feature type="region of interest" description="Disordered" evidence="2">
    <location>
        <begin position="94"/>
        <end position="156"/>
    </location>
</feature>
<reference evidence="3 4" key="1">
    <citation type="submission" date="2015-12" db="EMBL/GenBank/DDBJ databases">
        <title>The genome of Folsomia candida.</title>
        <authorList>
            <person name="Faddeeva A."/>
            <person name="Derks M.F."/>
            <person name="Anvar Y."/>
            <person name="Smit S."/>
            <person name="Van Straalen N."/>
            <person name="Roelofs D."/>
        </authorList>
    </citation>
    <scope>NUCLEOTIDE SEQUENCE [LARGE SCALE GENOMIC DNA]</scope>
    <source>
        <strain evidence="3 4">VU population</strain>
        <tissue evidence="3">Whole body</tissue>
    </source>
</reference>
<evidence type="ECO:0000256" key="2">
    <source>
        <dbReference type="SAM" id="MobiDB-lite"/>
    </source>
</evidence>
<gene>
    <name evidence="3" type="ORF">Fcan01_23099</name>
</gene>
<evidence type="ECO:0000256" key="1">
    <source>
        <dbReference type="SAM" id="Coils"/>
    </source>
</evidence>
<evidence type="ECO:0000313" key="3">
    <source>
        <dbReference type="EMBL" id="OXA41934.1"/>
    </source>
</evidence>
<protein>
    <submittedName>
        <fullName evidence="3">Uncharacterized protein</fullName>
    </submittedName>
</protein>
<dbReference type="Proteomes" id="UP000198287">
    <property type="component" value="Unassembled WGS sequence"/>
</dbReference>
<proteinExistence type="predicted"/>
<organism evidence="3 4">
    <name type="scientific">Folsomia candida</name>
    <name type="common">Springtail</name>
    <dbReference type="NCBI Taxonomy" id="158441"/>
    <lineage>
        <taxon>Eukaryota</taxon>
        <taxon>Metazoa</taxon>
        <taxon>Ecdysozoa</taxon>
        <taxon>Arthropoda</taxon>
        <taxon>Hexapoda</taxon>
        <taxon>Collembola</taxon>
        <taxon>Entomobryomorpha</taxon>
        <taxon>Isotomoidea</taxon>
        <taxon>Isotomidae</taxon>
        <taxon>Proisotominae</taxon>
        <taxon>Folsomia</taxon>
    </lineage>
</organism>
<dbReference type="AlphaFoldDB" id="A0A226DAR2"/>
<sequence length="156" mass="17159">MMDGDDVQIASRFYMSCRQLNPVAKEKMDGIQKQALLKREFQFKAEREEKEKKIARLEARNLELSLIVGEQQARLHAREASGVGVGVLDDGMDDVLSQIEDPVHDGNTSVNGDVRKEGGHQDGSSKDGNNSAIADVEKEGEPFSSDTAGEKDPEKN</sequence>